<dbReference type="SMART" id="SM00560">
    <property type="entry name" value="LamGL"/>
    <property type="match status" value="1"/>
</dbReference>
<dbReference type="Pfam" id="PF13385">
    <property type="entry name" value="Laminin_G_3"/>
    <property type="match status" value="1"/>
</dbReference>
<keyword evidence="5" id="KW-1185">Reference proteome</keyword>
<evidence type="ECO:0000256" key="1">
    <source>
        <dbReference type="ARBA" id="ARBA00022729"/>
    </source>
</evidence>
<dbReference type="PANTHER" id="PTHR38731">
    <property type="entry name" value="LIPL45-RELATED LIPOPROTEIN-RELATED"/>
    <property type="match status" value="1"/>
</dbReference>
<dbReference type="Pfam" id="PF04773">
    <property type="entry name" value="FecR"/>
    <property type="match status" value="1"/>
</dbReference>
<organism evidence="4 5">
    <name type="scientific">Bradyrhizobium amphicarpaeae</name>
    <dbReference type="NCBI Taxonomy" id="1404768"/>
    <lineage>
        <taxon>Bacteria</taxon>
        <taxon>Pseudomonadati</taxon>
        <taxon>Pseudomonadota</taxon>
        <taxon>Alphaproteobacteria</taxon>
        <taxon>Hyphomicrobiales</taxon>
        <taxon>Nitrobacteraceae</taxon>
        <taxon>Bradyrhizobium</taxon>
    </lineage>
</organism>
<keyword evidence="1" id="KW-0732">Signal</keyword>
<dbReference type="InterPro" id="IPR040853">
    <property type="entry name" value="RapA2_cadherin-like"/>
</dbReference>
<evidence type="ECO:0000313" key="5">
    <source>
        <dbReference type="Proteomes" id="UP000215884"/>
    </source>
</evidence>
<dbReference type="Gene3D" id="2.60.40.10">
    <property type="entry name" value="Immunoglobulins"/>
    <property type="match status" value="2"/>
</dbReference>
<dbReference type="SUPFAM" id="SSF49899">
    <property type="entry name" value="Concanavalin A-like lectins/glucanases"/>
    <property type="match status" value="1"/>
</dbReference>
<gene>
    <name evidence="4" type="ORF">CIT40_28560</name>
</gene>
<dbReference type="Pfam" id="PF17803">
    <property type="entry name" value="Cadherin_4"/>
    <property type="match status" value="1"/>
</dbReference>
<keyword evidence="2" id="KW-1015">Disulfide bond</keyword>
<dbReference type="OrthoDB" id="5593939at2"/>
<name>A0A2U8Q0M2_9BRAD</name>
<dbReference type="InterPro" id="IPR013320">
    <property type="entry name" value="ConA-like_dom_sf"/>
</dbReference>
<evidence type="ECO:0000256" key="2">
    <source>
        <dbReference type="ARBA" id="ARBA00023157"/>
    </source>
</evidence>
<dbReference type="SUPFAM" id="SSF51120">
    <property type="entry name" value="beta-Roll"/>
    <property type="match status" value="1"/>
</dbReference>
<protein>
    <recommendedName>
        <fullName evidence="3">LamG-like jellyroll fold domain-containing protein</fullName>
    </recommendedName>
</protein>
<dbReference type="Gene3D" id="2.60.120.200">
    <property type="match status" value="1"/>
</dbReference>
<dbReference type="PANTHER" id="PTHR38731:SF3">
    <property type="entry name" value="BLL6125 PROTEIN"/>
    <property type="match status" value="1"/>
</dbReference>
<dbReference type="InterPro" id="IPR011049">
    <property type="entry name" value="Serralysin-like_metalloprot_C"/>
</dbReference>
<feature type="domain" description="LamG-like jellyroll fold" evidence="3">
    <location>
        <begin position="1815"/>
        <end position="1961"/>
    </location>
</feature>
<dbReference type="NCBIfam" id="TIGR01965">
    <property type="entry name" value="VCBS_repeat"/>
    <property type="match status" value="10"/>
</dbReference>
<dbReference type="InterPro" id="IPR013783">
    <property type="entry name" value="Ig-like_fold"/>
</dbReference>
<dbReference type="RefSeq" id="WP_094892954.1">
    <property type="nucleotide sequence ID" value="NZ_CP029426.2"/>
</dbReference>
<reference evidence="4 5" key="2">
    <citation type="journal article" date="2019" name="Int. J. Syst. Evol. Microbiol.">
        <title>Description and complete genome sequence of Bradyrhizobium amphicarpaeae sp. nov., harbouring photosystem and nitrogen-fixation genes.</title>
        <authorList>
            <person name="Bromfield E.S.P."/>
            <person name="Cloutier S."/>
            <person name="Nguyen H.D.T."/>
        </authorList>
    </citation>
    <scope>NUCLEOTIDE SEQUENCE [LARGE SCALE GENOMIC DNA]</scope>
    <source>
        <strain evidence="4 5">39S1MB</strain>
    </source>
</reference>
<evidence type="ECO:0000259" key="3">
    <source>
        <dbReference type="SMART" id="SM00560"/>
    </source>
</evidence>
<evidence type="ECO:0000313" key="4">
    <source>
        <dbReference type="EMBL" id="AWM03600.1"/>
    </source>
</evidence>
<reference evidence="4 5" key="1">
    <citation type="journal article" date="2017" name="Syst. Appl. Microbiol.">
        <title>Soybeans inoculated with root zone soils of Canadian native legumes harbour diverse and novel Bradyrhizobium spp. that possess agricultural potential.</title>
        <authorList>
            <person name="Bromfield E.S.P."/>
            <person name="Cloutier S."/>
            <person name="Tambong J.T."/>
            <person name="Tran Thi T.V."/>
        </authorList>
    </citation>
    <scope>NUCLEOTIDE SEQUENCE [LARGE SCALE GENOMIC DNA]</scope>
    <source>
        <strain evidence="4 5">39S1MB</strain>
    </source>
</reference>
<dbReference type="EMBL" id="CP029426">
    <property type="protein sequence ID" value="AWM03600.1"/>
    <property type="molecule type" value="Genomic_DNA"/>
</dbReference>
<dbReference type="InterPro" id="IPR006860">
    <property type="entry name" value="FecR"/>
</dbReference>
<dbReference type="KEGG" id="brq:CIT40_28560"/>
<sequence>MNYAGQFDAAISLDGLGSRSPAGAHVDSFTAKAHGHVPDGAFVVPDPNLIFNGEFKRAGLDLVLSHDGHEFVVHDYFRGEKRAALASPDGAHLTGDIVNALTGHVQVAQAAPGGAAAAQVIGHVTKLAGSATAVRNGVSVILNNGDNVEKGDVVSTGSDSTLGITFIDGTVFGLSSNARMVLNEMVYDPNGSSNSSLLSLVAGTITFVAGETAKHGDMKIDTPVATMGIRGTAVLTQINFVVPAGGGDPQPQASFQVLVEPNGTTGSYILFDKVTLLPIATVNQAGQMIQISGGNVSISNALMSPDVQKLITDVFTLKFTDNNTNTKLTTNFTDTLTPMSQDVVFKSASGAVATATFVNLNPPGPETPSTSTPGATRIPNQPIAQSFDASGNVTSAFALTERADATGDTHADTISGLIRFLDQNLGDRPTVSVSLADAPNYVYKDAGQHDVTGSLSALQKQDIAATQIQISVAPGAGNDNNGSAAWTYTIPDKVFDFLAAGETLTLTYMFRVDTNFAVSPESKFIPITITITGTNDKPTVATSGGTVIEKIGTGNEALDTITGTVTFTDVDLTDRPIVSAALSSTQPFKYLDAEGNDITSTLTPQQLAAIAAVEVPLTVVQGAGNANNGSATWTYSVPDHLFDFLAKGEKLTLNYVAQVDDGHGGVVSTPVTVSINGADVNVEGTNDVPTIVADDTTPAGAVTEDTAATLVATGTIAFNDPDLTDTHTASFSLKSTISSAHLPGFSDGTSHIGTFALAPVVESPGASSRGAVGWTFTLDDSDPVLQSLAKGQTITQVYTIEVDDHHGGTVTQDVTVTITGTNDTPTITSDAEAAAGSVTEDAATPTLTAGGTLAIQDLDLIDTHSAEAVFKSATSSAHLPGFDGDTPLGTFTIDPSVTEANDDTSNGATLGWHFVLNDNDPVLQSLAKGQTITQVYTVTFTDNNGAQVSQDVTVTITGTNDAPTITSDADAAAGSVTEDAATPTLSTGGTLAIQDLDLIDTHSAEAVFKSATSTAHLPGFDGDTPLGTFTIDQSVTEASDDTSNGATLGWHFVLNDNDPVLQSLAKGQTITQVYTVTFIDNNGAQVSQDVTVTITGTNDAPTITSDADAAAGAVTEDAATPTLSTGGTLAIQDLDLIDTHTAEAVFKSATSTAHLPGFDGNTPLGTFTIDPSVTEANDDTSNGATLCWHFALNDNDPVLQSLAKGQTITQVYTVTFTDNNGAQVSQDVTVTITGTNDTPTITSDADAAAGSVTEDAATPTLTAGGTLAIQDLDLIDTHSAEAVFKSATSTAHLPGFDGDTPLGTFTIDSSVTEANDDTSNGATLGWHFVLNDNDPVLQSLAKGQTITQVYTVTFTDNNGAQVSQDVTVTITGTNDTPTITSDADAAAGSVTEDASATLSIDGTLAIQDLDLIDTHSAEAVFKSATSSAHLPGFDGDAPLGTFTIDSSVAEFNNDADNGATLGWHFSLDNGNATLQSLAQGQTITQVYTVTFTDDHGAQIAQDVTVTINGANDAPTITSSAAAAAGVVTEDASATLSIDGTLAIQDLDLIDTHSAEATFKSSTSSVHLPGFDDDTPLGTFTIDSSVAEFNNDTDNGATLGWHFSLDNGNAVLQSLAEGQAITQVYTVTFTDDHGAQIAQDVTVTINGANDAPTITSDADAARGTVNEDDGASLTTGGTLAIQDVDLTDTHTAEWSFKSSSVSTDLPGFGASSHIGTFSIDPVSESATDTNDGATLGWHFALDNSDPVLQSLAEGQTITQVYTVTFDDQHGGKISQDVTVTITGTNDAPAVSYVTSDYMNFDGHTIAVGDVPTVATDGVTLDGWVNWNGSSDPGHGQVLFYNGNTSTTGFGLLGTVNIDGTLELQILAGGVDIADTGVALTASQWHNIALTHDNGAFTLYLDGNLEYSQSWGGNPIDGSPSNPSASYMMIGAASEAGAAGFGAEGFFGSIADVSVWTTALTQVQIQSIDFTALTGNEANLAGYYQLGDGSGTTASNTANPAKSLVIEGDADWASGTSGPGGAVADLMETNAGQLTHGLLAVSDVDATDHVTVSVSELQVTLDGVLQTDSVGGLSQTDLLNYLSVPSGDILDGTATHAQFTWQFNSGSQAFDFLAAGQTLSLQYTIVPDDGHGAGTAAVVTVDITGSNDAPTLADLHIGPLSDTAAPDTFSDLTGMLAGHDADTGETETLTYAVLNADHHAATTVAGLYGSLTVNPDGSYSYVPDDAAINALADGSYADVFTVQTTDVHGATGTATLTVDVTGADEAVANPADGPVINTESFQVEHIIENNSDVITNLLVTEVGAADHDFTVAVSTAHPGLSQVDFFPTSGSLDEINLGFETGATYNPTGASSDPQASPPATEQITLTVTDKTTGLSDIVNFVFNEAGDTSQGITLAGTGGKDVIFSTDTNDTLIGGAGKDQFVFSPGSIQYDNEHNPITDFAHTINDFEIGVDKIDLRLFSGVSSIDDLVIAPQSGGDTLVTWSQRVGGLTESGPVTEHESLLLKSLAGNLQASDFIFGSSHIA</sequence>
<dbReference type="InterPro" id="IPR006558">
    <property type="entry name" value="LamG-like"/>
</dbReference>
<dbReference type="InterPro" id="IPR010221">
    <property type="entry name" value="VCBS_dom"/>
</dbReference>
<dbReference type="Proteomes" id="UP000215884">
    <property type="component" value="Chromosome"/>
</dbReference>
<accession>A0A2U8Q0M2</accession>
<proteinExistence type="predicted"/>